<dbReference type="Proteomes" id="UP000321393">
    <property type="component" value="Unassembled WGS sequence"/>
</dbReference>
<proteinExistence type="predicted"/>
<reference evidence="2 3" key="1">
    <citation type="submission" date="2019-08" db="EMBL/GenBank/DDBJ databases">
        <title>Draft genome sequences of two oriental melons (Cucumis melo L. var makuwa).</title>
        <authorList>
            <person name="Kwon S.-Y."/>
        </authorList>
    </citation>
    <scope>NUCLEOTIDE SEQUENCE [LARGE SCALE GENOMIC DNA]</scope>
    <source>
        <strain evidence="3">cv. SW 3</strain>
        <tissue evidence="2">Leaf</tissue>
    </source>
</reference>
<dbReference type="STRING" id="1194695.A0A5A7V4R5"/>
<feature type="region of interest" description="Disordered" evidence="1">
    <location>
        <begin position="258"/>
        <end position="303"/>
    </location>
</feature>
<evidence type="ECO:0000313" key="3">
    <source>
        <dbReference type="Proteomes" id="UP000321393"/>
    </source>
</evidence>
<dbReference type="EMBL" id="SSTE01004728">
    <property type="protein sequence ID" value="KAA0061907.1"/>
    <property type="molecule type" value="Genomic_DNA"/>
</dbReference>
<dbReference type="InterPro" id="IPR008686">
    <property type="entry name" value="RNA_pol_mitovir"/>
</dbReference>
<dbReference type="PANTHER" id="PTHR34456:SF13">
    <property type="entry name" value="REVERSE TRANSCRIPTASE DOMAIN-CONTAINING PROTEIN"/>
    <property type="match status" value="1"/>
</dbReference>
<dbReference type="Pfam" id="PF05919">
    <property type="entry name" value="Mitovir_RNA_pol"/>
    <property type="match status" value="1"/>
</dbReference>
<name>A0A5A7V4R5_CUCMM</name>
<dbReference type="AlphaFoldDB" id="A0A5A7V4R5"/>
<accession>A0A5A7V4R5</accession>
<evidence type="ECO:0000313" key="2">
    <source>
        <dbReference type="EMBL" id="KAA0061907.1"/>
    </source>
</evidence>
<comment type="caution">
    <text evidence="2">The sequence shown here is derived from an EMBL/GenBank/DDBJ whole genome shotgun (WGS) entry which is preliminary data.</text>
</comment>
<dbReference type="PANTHER" id="PTHR34456">
    <property type="entry name" value="MITOVIRUS RNA-DEPENDENT RNA POLYMERASE"/>
    <property type="match status" value="1"/>
</dbReference>
<protein>
    <submittedName>
        <fullName evidence="2">Mitochondrial protein</fullName>
    </submittedName>
</protein>
<gene>
    <name evidence="2" type="ORF">E6C27_scaffold89G001640</name>
</gene>
<dbReference type="OrthoDB" id="1750590at2759"/>
<evidence type="ECO:0000256" key="1">
    <source>
        <dbReference type="SAM" id="MobiDB-lite"/>
    </source>
</evidence>
<sequence length="320" mass="36724">MRIVFFGHSRKAPSGRLAQFRKERVLPMDENYVNCFIDHMVKGESLVSFMCGQPLGYYASWVLFALSHHFLMWLAAEQVYTNHGRHVSNPSMVFRLYGVDFRVRSSIYSVNRSRTDKRDLVAEAWTERDRVGSIRTLNRERFFLSLRFKMSKDKGIFSQYHSFSFKEVNTRADYLIILKEGSAGFCRAPPRGRDPAPLSILSSYALFISYLTLDEHLRTLTQFFLSSQISLMFLSDRRGVKEIGALSEAGRRIEFTSTSIQSQPKEGVSEVDESGSPPCRRLCSDRGVGVPPGRSDQSSDPTQCWKVNWGKLRDPPYLFH</sequence>
<organism evidence="2 3">
    <name type="scientific">Cucumis melo var. makuwa</name>
    <name type="common">Oriental melon</name>
    <dbReference type="NCBI Taxonomy" id="1194695"/>
    <lineage>
        <taxon>Eukaryota</taxon>
        <taxon>Viridiplantae</taxon>
        <taxon>Streptophyta</taxon>
        <taxon>Embryophyta</taxon>
        <taxon>Tracheophyta</taxon>
        <taxon>Spermatophyta</taxon>
        <taxon>Magnoliopsida</taxon>
        <taxon>eudicotyledons</taxon>
        <taxon>Gunneridae</taxon>
        <taxon>Pentapetalae</taxon>
        <taxon>rosids</taxon>
        <taxon>fabids</taxon>
        <taxon>Cucurbitales</taxon>
        <taxon>Cucurbitaceae</taxon>
        <taxon>Benincaseae</taxon>
        <taxon>Cucumis</taxon>
    </lineage>
</organism>